<comment type="similarity">
    <text evidence="1">Belongs to the glycosyl hydrolase 13 family.</text>
</comment>
<dbReference type="SMART" id="SM00642">
    <property type="entry name" value="Aamy"/>
    <property type="match status" value="1"/>
</dbReference>
<dbReference type="SUPFAM" id="SSF81296">
    <property type="entry name" value="E set domains"/>
    <property type="match status" value="1"/>
</dbReference>
<dbReference type="GO" id="GO:0004135">
    <property type="term" value="F:amylo-alpha-1,6-glucosidase activity"/>
    <property type="evidence" value="ECO:0007669"/>
    <property type="project" value="InterPro"/>
</dbReference>
<evidence type="ECO:0000313" key="6">
    <source>
        <dbReference type="EMBL" id="KAA6436905.1"/>
    </source>
</evidence>
<dbReference type="CDD" id="cd02856">
    <property type="entry name" value="E_set_GDE_Isoamylase_N"/>
    <property type="match status" value="1"/>
</dbReference>
<organism evidence="6 7">
    <name type="scientific">Dyadobacter flavalbus</name>
    <dbReference type="NCBI Taxonomy" id="2579942"/>
    <lineage>
        <taxon>Bacteria</taxon>
        <taxon>Pseudomonadati</taxon>
        <taxon>Bacteroidota</taxon>
        <taxon>Cytophagia</taxon>
        <taxon>Cytophagales</taxon>
        <taxon>Spirosomataceae</taxon>
        <taxon>Dyadobacter</taxon>
    </lineage>
</organism>
<evidence type="ECO:0000256" key="1">
    <source>
        <dbReference type="ARBA" id="ARBA00008061"/>
    </source>
</evidence>
<evidence type="ECO:0000256" key="4">
    <source>
        <dbReference type="SAM" id="MobiDB-lite"/>
    </source>
</evidence>
<keyword evidence="2" id="KW-0378">Hydrolase</keyword>
<dbReference type="Gene3D" id="3.20.20.80">
    <property type="entry name" value="Glycosidases"/>
    <property type="match status" value="1"/>
</dbReference>
<reference evidence="6 7" key="1">
    <citation type="submission" date="2019-05" db="EMBL/GenBank/DDBJ databases">
        <authorList>
            <person name="Qu J.-H."/>
        </authorList>
    </citation>
    <scope>NUCLEOTIDE SEQUENCE [LARGE SCALE GENOMIC DNA]</scope>
    <source>
        <strain evidence="6 7">NS28</strain>
    </source>
</reference>
<dbReference type="Proteomes" id="UP000323994">
    <property type="component" value="Unassembled WGS sequence"/>
</dbReference>
<dbReference type="CDD" id="cd11326">
    <property type="entry name" value="AmyAc_Glg_debranch"/>
    <property type="match status" value="1"/>
</dbReference>
<dbReference type="RefSeq" id="WP_139013667.1">
    <property type="nucleotide sequence ID" value="NZ_VBSN01000059.1"/>
</dbReference>
<dbReference type="Gene3D" id="2.60.40.10">
    <property type="entry name" value="Immunoglobulins"/>
    <property type="match status" value="1"/>
</dbReference>
<dbReference type="InterPro" id="IPR013783">
    <property type="entry name" value="Ig-like_fold"/>
</dbReference>
<evidence type="ECO:0000256" key="2">
    <source>
        <dbReference type="ARBA" id="ARBA00022801"/>
    </source>
</evidence>
<dbReference type="OrthoDB" id="9761875at2"/>
<dbReference type="InterPro" id="IPR004193">
    <property type="entry name" value="Glyco_hydro_13_N"/>
</dbReference>
<evidence type="ECO:0000313" key="7">
    <source>
        <dbReference type="Proteomes" id="UP000323994"/>
    </source>
</evidence>
<dbReference type="Pfam" id="PF00128">
    <property type="entry name" value="Alpha-amylase"/>
    <property type="match status" value="1"/>
</dbReference>
<sequence length="722" mass="82265">MRKISNKKVVDQSVLDNVIVYPGQPYPLGATYDGIGVNFALYSENATGVDLCLFDSPESLSENIKIEIGEVSHHVWHVYVPGLKPGQLYGYRVHGPFEPEQGHRFNPNKLLIDPYAKAISGTIQWHDALFGYVIGDENEDLSYSELDSAPYIPKSVVVDPEFDWEGVQSPNIPYHDTIIYETHVKGFTYLNPEIPEEIRGSYAAMGHPATITYLKNLGVNAVELMPVHHFIADRHLKERELTNYWGYNSIGFFSPDVRYSSSGTHGDQVLEFKNMVKELHRAGIEVILDVVYNHTGEGNHMGPTLSFKGVDNASYYRLMDGRYYMDYTGTGNTLNARLPSVLRLIMDSLRYWITEMHVDGFRFDLASTLARELHEVDRLSAFFDIIHQDPIISQVKLIAEPWDVGHNGYQVGKFPIGWAEWNGLYRDCMRDFWRGADSMLAEFAERFTGSSDLYKGEYRRPTASINFITAHDGFTLNDLVSYNEKRNSANGENNQDGDSHNRSWNCGVEGPTDDPEIIELRNKQKRNFLTTLFLSQGVPMLVAGDEWGRTQQGNNNAYCQDNEISWLNWEHVDPKLLEFSQKLVAFSKAHRSFRRKDWFRGLPIKGVGLEDIAWFLPEGAEMPDENWNHDYAKSLGIYLNGKGIRHVNKKGEPIYDDNFYLVFNAHYEPVTYVLPPEKYGQEWHKVIDTSEGTIDENGPVFNAGAEVTVDSRSVMVFKNILA</sequence>
<comment type="caution">
    <text evidence="6">The sequence shown here is derived from an EMBL/GenBank/DDBJ whole genome shotgun (WGS) entry which is preliminary data.</text>
</comment>
<dbReference type="InterPro" id="IPR006047">
    <property type="entry name" value="GH13_cat_dom"/>
</dbReference>
<dbReference type="Gene3D" id="2.60.40.1180">
    <property type="entry name" value="Golgi alpha-mannosidase II"/>
    <property type="match status" value="1"/>
</dbReference>
<dbReference type="AlphaFoldDB" id="A0A5M8QLA8"/>
<dbReference type="PANTHER" id="PTHR43002">
    <property type="entry name" value="GLYCOGEN DEBRANCHING ENZYME"/>
    <property type="match status" value="1"/>
</dbReference>
<dbReference type="Pfam" id="PF02922">
    <property type="entry name" value="CBM_48"/>
    <property type="match status" value="1"/>
</dbReference>
<name>A0A5M8QLA8_9BACT</name>
<proteinExistence type="inferred from homology"/>
<dbReference type="InterPro" id="IPR017853">
    <property type="entry name" value="GH"/>
</dbReference>
<dbReference type="SUPFAM" id="SSF51445">
    <property type="entry name" value="(Trans)glycosidases"/>
    <property type="match status" value="1"/>
</dbReference>
<protein>
    <submittedName>
        <fullName evidence="6">Glycogen debranching protein GlgX</fullName>
    </submittedName>
</protein>
<dbReference type="InterPro" id="IPR013780">
    <property type="entry name" value="Glyco_hydro_b"/>
</dbReference>
<gene>
    <name evidence="6" type="primary">glgX</name>
    <name evidence="6" type="ORF">FEM33_19465</name>
</gene>
<keyword evidence="7" id="KW-1185">Reference proteome</keyword>
<keyword evidence="3" id="KW-0326">Glycosidase</keyword>
<evidence type="ECO:0000256" key="3">
    <source>
        <dbReference type="ARBA" id="ARBA00023295"/>
    </source>
</evidence>
<feature type="region of interest" description="Disordered" evidence="4">
    <location>
        <begin position="486"/>
        <end position="510"/>
    </location>
</feature>
<dbReference type="InterPro" id="IPR044505">
    <property type="entry name" value="GlgX_Isoamylase_N_E_set"/>
</dbReference>
<dbReference type="InterPro" id="IPR011837">
    <property type="entry name" value="Glycogen_debranch_GlgX"/>
</dbReference>
<dbReference type="NCBIfam" id="TIGR02100">
    <property type="entry name" value="glgX_debranch"/>
    <property type="match status" value="1"/>
</dbReference>
<evidence type="ECO:0000259" key="5">
    <source>
        <dbReference type="SMART" id="SM00642"/>
    </source>
</evidence>
<accession>A0A5M8QLA8</accession>
<dbReference type="EMBL" id="VBSN01000059">
    <property type="protein sequence ID" value="KAA6436905.1"/>
    <property type="molecule type" value="Genomic_DNA"/>
</dbReference>
<dbReference type="SUPFAM" id="SSF51011">
    <property type="entry name" value="Glycosyl hydrolase domain"/>
    <property type="match status" value="1"/>
</dbReference>
<feature type="domain" description="Glycosyl hydrolase family 13 catalytic" evidence="5">
    <location>
        <begin position="181"/>
        <end position="587"/>
    </location>
</feature>
<dbReference type="GO" id="GO:0005980">
    <property type="term" value="P:glycogen catabolic process"/>
    <property type="evidence" value="ECO:0007669"/>
    <property type="project" value="InterPro"/>
</dbReference>
<dbReference type="InterPro" id="IPR014756">
    <property type="entry name" value="Ig_E-set"/>
</dbReference>